<dbReference type="PRINTS" id="PR00420">
    <property type="entry name" value="RNGMNOXGNASE"/>
</dbReference>
<gene>
    <name evidence="3" type="ORF">NI17_003610</name>
</gene>
<dbReference type="EMBL" id="CP063196">
    <property type="protein sequence ID" value="UOE20337.1"/>
    <property type="molecule type" value="Genomic_DNA"/>
</dbReference>
<dbReference type="GO" id="GO:0004497">
    <property type="term" value="F:monooxygenase activity"/>
    <property type="evidence" value="ECO:0007669"/>
    <property type="project" value="UniProtKB-KW"/>
</dbReference>
<dbReference type="AlphaFoldDB" id="A0A399G4I1"/>
<keyword evidence="4" id="KW-1185">Reference proteome</keyword>
<keyword evidence="1" id="KW-0560">Oxidoreductase</keyword>
<dbReference type="Pfam" id="PF01494">
    <property type="entry name" value="FAD_binding_3"/>
    <property type="match status" value="1"/>
</dbReference>
<evidence type="ECO:0000256" key="2">
    <source>
        <dbReference type="ARBA" id="ARBA00023033"/>
    </source>
</evidence>
<dbReference type="GO" id="GO:0071949">
    <property type="term" value="F:FAD binding"/>
    <property type="evidence" value="ECO:0007669"/>
    <property type="project" value="InterPro"/>
</dbReference>
<evidence type="ECO:0000313" key="3">
    <source>
        <dbReference type="EMBL" id="UOE20337.1"/>
    </source>
</evidence>
<dbReference type="Proteomes" id="UP000265719">
    <property type="component" value="Chromosome"/>
</dbReference>
<evidence type="ECO:0000313" key="4">
    <source>
        <dbReference type="Proteomes" id="UP000265719"/>
    </source>
</evidence>
<proteinExistence type="predicted"/>
<dbReference type="InterPro" id="IPR002938">
    <property type="entry name" value="FAD-bd"/>
</dbReference>
<sequence>MSRGSVLVVGGGIGGLSTAIALRNAGYDVNVVELQESLHSSVYGVGIIQPINALRALEMIGCAQACMDAGYPATAWGRKYDVDGDFVCDVPGATISGSHLPPLNGLTRPKLHEILTTRAREVGVTIEYSKTFTELTDGPDGVEVAYSDGTGNAVDIVVGADGVNSKVRPYVLGEEVQPTYMGQSAFRVNIPREPEIDRIILQEGPEGMAGFVPIGPDLAYLFYNTTMDRPEPDTYPADQLDRILREHLAPFGGLTGRVRDRYINDPSEIVLRPEDWMIVPAPWHKGRIVLVGDAVHAVTPHLGQGAAQAIEDGVVLADCLASGVDLDEAFARYTDRRYDRCKLIVESSVKIGTWEMDPTSIELDHVALTQHVLETMVQPL</sequence>
<keyword evidence="2 3" id="KW-0503">Monooxygenase</keyword>
<dbReference type="OrthoDB" id="9782160at2"/>
<evidence type="ECO:0000256" key="1">
    <source>
        <dbReference type="ARBA" id="ARBA00023002"/>
    </source>
</evidence>
<dbReference type="PANTHER" id="PTHR13789">
    <property type="entry name" value="MONOOXYGENASE"/>
    <property type="match status" value="1"/>
</dbReference>
<dbReference type="NCBIfam" id="NF005313">
    <property type="entry name" value="PRK06847.1"/>
    <property type="match status" value="1"/>
</dbReference>
<dbReference type="InterPro" id="IPR036188">
    <property type="entry name" value="FAD/NAD-bd_sf"/>
</dbReference>
<name>A0A399G4I1_9ACTN</name>
<dbReference type="Gene3D" id="3.50.50.60">
    <property type="entry name" value="FAD/NAD(P)-binding domain"/>
    <property type="match status" value="1"/>
</dbReference>
<accession>A0A399G4I1</accession>
<dbReference type="KEGG" id="thao:NI17_003610"/>
<dbReference type="InterPro" id="IPR050493">
    <property type="entry name" value="FAD-dep_Monooxygenase_BioMet"/>
</dbReference>
<dbReference type="PANTHER" id="PTHR13789:SF309">
    <property type="entry name" value="PUTATIVE (AFU_ORTHOLOGUE AFUA_6G14510)-RELATED"/>
    <property type="match status" value="1"/>
</dbReference>
<dbReference type="SUPFAM" id="SSF51905">
    <property type="entry name" value="FAD/NAD(P)-binding domain"/>
    <property type="match status" value="1"/>
</dbReference>
<dbReference type="RefSeq" id="WP_068689417.1">
    <property type="nucleotide sequence ID" value="NZ_CP063196.1"/>
</dbReference>
<protein>
    <submittedName>
        <fullName evidence="3">FAD-dependent monooxygenase</fullName>
    </submittedName>
</protein>
<reference evidence="3" key="1">
    <citation type="submission" date="2020-10" db="EMBL/GenBank/DDBJ databases">
        <title>De novo genome project of the cellulose decomposer Thermobifida halotolerans type strain.</title>
        <authorList>
            <person name="Nagy I."/>
            <person name="Horvath B."/>
            <person name="Kukolya J."/>
            <person name="Nagy I."/>
            <person name="Orsini M."/>
        </authorList>
    </citation>
    <scope>NUCLEOTIDE SEQUENCE</scope>
    <source>
        <strain evidence="3">DSM 44931</strain>
    </source>
</reference>
<organism evidence="3 4">
    <name type="scientific">Thermobifida halotolerans</name>
    <dbReference type="NCBI Taxonomy" id="483545"/>
    <lineage>
        <taxon>Bacteria</taxon>
        <taxon>Bacillati</taxon>
        <taxon>Actinomycetota</taxon>
        <taxon>Actinomycetes</taxon>
        <taxon>Streptosporangiales</taxon>
        <taxon>Nocardiopsidaceae</taxon>
        <taxon>Thermobifida</taxon>
    </lineage>
</organism>